<feature type="compositionally biased region" description="Polar residues" evidence="1">
    <location>
        <begin position="222"/>
        <end position="235"/>
    </location>
</feature>
<organism evidence="2 5">
    <name type="scientific">Puccinia graminis f. sp. tritici</name>
    <dbReference type="NCBI Taxonomy" id="56615"/>
    <lineage>
        <taxon>Eukaryota</taxon>
        <taxon>Fungi</taxon>
        <taxon>Dikarya</taxon>
        <taxon>Basidiomycota</taxon>
        <taxon>Pucciniomycotina</taxon>
        <taxon>Pucciniomycetes</taxon>
        <taxon>Pucciniales</taxon>
        <taxon>Pucciniaceae</taxon>
        <taxon>Puccinia</taxon>
    </lineage>
</organism>
<dbReference type="Proteomes" id="UP000325313">
    <property type="component" value="Unassembled WGS sequence"/>
</dbReference>
<keyword evidence="4" id="KW-1185">Reference proteome</keyword>
<dbReference type="EMBL" id="VDEP01000509">
    <property type="protein sequence ID" value="KAA1066694.1"/>
    <property type="molecule type" value="Genomic_DNA"/>
</dbReference>
<dbReference type="EMBL" id="VSWC01000170">
    <property type="protein sequence ID" value="KAA1071895.1"/>
    <property type="molecule type" value="Genomic_DNA"/>
</dbReference>
<sequence length="323" mass="34888">MAEKDSSQNRPISCTSNFRPLEESTATIKPGQLYGIISTPSFVTCNPTDPIDYQVLLNTNASVEHTLSTSFVYSLAGKLLLFNTPAPPTFNYYLDMVTKVCSVEHQVDEAPGKTFTSGPGIVTLVLKSTSEITNDLQETKKKDLTIVVTHSDWDPADRLVKSFDVKYIIPATPKLSNTHKMIRVGREFHFDGYLFGWDLKEHQAIIMVLGFSPLNVMNTGSVPKSQAATPQSSPGNKGRKFVTFGDVGPGSWPNNESSHVSQSQASGLTFTGKGEGTSGLTREAVHFTDPDDAPLALSSSVKGKGKSTEASLANKKKRTAPGA</sequence>
<feature type="compositionally biased region" description="Basic residues" evidence="1">
    <location>
        <begin position="314"/>
        <end position="323"/>
    </location>
</feature>
<reference evidence="4 5" key="1">
    <citation type="submission" date="2019-05" db="EMBL/GenBank/DDBJ databases">
        <title>Emergence of the Ug99 lineage of the wheat stem rust pathogen through somatic hybridization.</title>
        <authorList>
            <person name="Li F."/>
            <person name="Upadhyaya N.M."/>
            <person name="Sperschneider J."/>
            <person name="Matny O."/>
            <person name="Nguyen-Phuc H."/>
            <person name="Mago R."/>
            <person name="Raley C."/>
            <person name="Miller M.E."/>
            <person name="Silverstein K.A.T."/>
            <person name="Henningsen E."/>
            <person name="Hirsch C.D."/>
            <person name="Visser B."/>
            <person name="Pretorius Z.A."/>
            <person name="Steffenson B.J."/>
            <person name="Schwessinger B."/>
            <person name="Dodds P.N."/>
            <person name="Figueroa M."/>
        </authorList>
    </citation>
    <scope>NUCLEOTIDE SEQUENCE [LARGE SCALE GENOMIC DNA]</scope>
    <source>
        <strain evidence="3">21-0</strain>
        <strain evidence="2 5">Ug99</strain>
    </source>
</reference>
<evidence type="ECO:0000256" key="1">
    <source>
        <dbReference type="SAM" id="MobiDB-lite"/>
    </source>
</evidence>
<evidence type="ECO:0000313" key="5">
    <source>
        <dbReference type="Proteomes" id="UP000325313"/>
    </source>
</evidence>
<dbReference type="AlphaFoldDB" id="A0A5B0LSZ3"/>
<feature type="compositionally biased region" description="Polar residues" evidence="1">
    <location>
        <begin position="252"/>
        <end position="269"/>
    </location>
</feature>
<evidence type="ECO:0000313" key="4">
    <source>
        <dbReference type="Proteomes" id="UP000324748"/>
    </source>
</evidence>
<gene>
    <name evidence="3" type="ORF">PGT21_022243</name>
    <name evidence="2" type="ORF">PGTUg99_012353</name>
</gene>
<evidence type="ECO:0000313" key="2">
    <source>
        <dbReference type="EMBL" id="KAA1066694.1"/>
    </source>
</evidence>
<dbReference type="Proteomes" id="UP000324748">
    <property type="component" value="Unassembled WGS sequence"/>
</dbReference>
<protein>
    <submittedName>
        <fullName evidence="2">Uncharacterized protein</fullName>
    </submittedName>
</protein>
<accession>A0A5B0LSZ3</accession>
<dbReference type="OrthoDB" id="10561181at2759"/>
<comment type="caution">
    <text evidence="2">The sequence shown here is derived from an EMBL/GenBank/DDBJ whole genome shotgun (WGS) entry which is preliminary data.</text>
</comment>
<proteinExistence type="predicted"/>
<feature type="region of interest" description="Disordered" evidence="1">
    <location>
        <begin position="222"/>
        <end position="323"/>
    </location>
</feature>
<evidence type="ECO:0000313" key="3">
    <source>
        <dbReference type="EMBL" id="KAA1071895.1"/>
    </source>
</evidence>
<name>A0A5B0LSZ3_PUCGR</name>